<gene>
    <name evidence="1" type="ORF">ACJMK2_039559</name>
</gene>
<dbReference type="EMBL" id="JBJQND010000007">
    <property type="protein sequence ID" value="KAL3871568.1"/>
    <property type="molecule type" value="Genomic_DNA"/>
</dbReference>
<accession>A0ABD3WFQ2</accession>
<sequence>MAGLYDMGEDTELDLKNVKSIKILVLEHNCGNSSLVVKINLHREELTETLNDPFNTRGHYEYNRLRSMLLTRLTLYNSEKSKDWVDPSLVSKIDDPVGKRLAGQYLLVHQPGKGGRTLVTLLII</sequence>
<dbReference type="AlphaFoldDB" id="A0ABD3WFQ2"/>
<proteinExistence type="predicted"/>
<keyword evidence="2" id="KW-1185">Reference proteome</keyword>
<reference evidence="1 2" key="1">
    <citation type="submission" date="2024-11" db="EMBL/GenBank/DDBJ databases">
        <title>Chromosome-level genome assembly of the freshwater bivalve Anodonta woodiana.</title>
        <authorList>
            <person name="Chen X."/>
        </authorList>
    </citation>
    <scope>NUCLEOTIDE SEQUENCE [LARGE SCALE GENOMIC DNA]</scope>
    <source>
        <strain evidence="1">MN2024</strain>
        <tissue evidence="1">Gills</tissue>
    </source>
</reference>
<organism evidence="1 2">
    <name type="scientific">Sinanodonta woodiana</name>
    <name type="common">Chinese pond mussel</name>
    <name type="synonym">Anodonta woodiana</name>
    <dbReference type="NCBI Taxonomy" id="1069815"/>
    <lineage>
        <taxon>Eukaryota</taxon>
        <taxon>Metazoa</taxon>
        <taxon>Spiralia</taxon>
        <taxon>Lophotrochozoa</taxon>
        <taxon>Mollusca</taxon>
        <taxon>Bivalvia</taxon>
        <taxon>Autobranchia</taxon>
        <taxon>Heteroconchia</taxon>
        <taxon>Palaeoheterodonta</taxon>
        <taxon>Unionida</taxon>
        <taxon>Unionoidea</taxon>
        <taxon>Unionidae</taxon>
        <taxon>Unioninae</taxon>
        <taxon>Sinanodonta</taxon>
    </lineage>
</organism>
<comment type="caution">
    <text evidence="1">The sequence shown here is derived from an EMBL/GenBank/DDBJ whole genome shotgun (WGS) entry which is preliminary data.</text>
</comment>
<protein>
    <submittedName>
        <fullName evidence="1">Uncharacterized protein</fullName>
    </submittedName>
</protein>
<name>A0ABD3WFQ2_SINWO</name>
<evidence type="ECO:0000313" key="1">
    <source>
        <dbReference type="EMBL" id="KAL3871568.1"/>
    </source>
</evidence>
<dbReference type="Proteomes" id="UP001634394">
    <property type="component" value="Unassembled WGS sequence"/>
</dbReference>
<evidence type="ECO:0000313" key="2">
    <source>
        <dbReference type="Proteomes" id="UP001634394"/>
    </source>
</evidence>